<evidence type="ECO:0000313" key="9">
    <source>
        <dbReference type="EMBL" id="GBG11260.1"/>
    </source>
</evidence>
<keyword evidence="10" id="KW-1185">Reference proteome</keyword>
<comment type="subcellular location">
    <subcellularLocation>
        <location evidence="1 7">Cell membrane</location>
        <topology evidence="1 7">Multi-pass membrane protein</topology>
    </subcellularLocation>
</comment>
<evidence type="ECO:0000313" key="10">
    <source>
        <dbReference type="Proteomes" id="UP000245202"/>
    </source>
</evidence>
<dbReference type="AlphaFoldDB" id="A0A2R5EX75"/>
<feature type="transmembrane region" description="Helical" evidence="7">
    <location>
        <begin position="257"/>
        <end position="276"/>
    </location>
</feature>
<dbReference type="CDD" id="cd06261">
    <property type="entry name" value="TM_PBP2"/>
    <property type="match status" value="1"/>
</dbReference>
<evidence type="ECO:0000256" key="2">
    <source>
        <dbReference type="ARBA" id="ARBA00022448"/>
    </source>
</evidence>
<evidence type="ECO:0000259" key="8">
    <source>
        <dbReference type="PROSITE" id="PS50928"/>
    </source>
</evidence>
<dbReference type="PANTHER" id="PTHR43744">
    <property type="entry name" value="ABC TRANSPORTER PERMEASE PROTEIN MG189-RELATED-RELATED"/>
    <property type="match status" value="1"/>
</dbReference>
<feature type="transmembrane region" description="Helical" evidence="7">
    <location>
        <begin position="142"/>
        <end position="162"/>
    </location>
</feature>
<evidence type="ECO:0000256" key="4">
    <source>
        <dbReference type="ARBA" id="ARBA00022692"/>
    </source>
</evidence>
<dbReference type="Proteomes" id="UP000245202">
    <property type="component" value="Unassembled WGS sequence"/>
</dbReference>
<dbReference type="SUPFAM" id="SSF161098">
    <property type="entry name" value="MetI-like"/>
    <property type="match status" value="1"/>
</dbReference>
<dbReference type="Pfam" id="PF00528">
    <property type="entry name" value="BPD_transp_1"/>
    <property type="match status" value="1"/>
</dbReference>
<evidence type="ECO:0000256" key="7">
    <source>
        <dbReference type="RuleBase" id="RU363032"/>
    </source>
</evidence>
<proteinExistence type="inferred from homology"/>
<organism evidence="9 10">
    <name type="scientific">Paenibacillus agaridevorans</name>
    <dbReference type="NCBI Taxonomy" id="171404"/>
    <lineage>
        <taxon>Bacteria</taxon>
        <taxon>Bacillati</taxon>
        <taxon>Bacillota</taxon>
        <taxon>Bacilli</taxon>
        <taxon>Bacillales</taxon>
        <taxon>Paenibacillaceae</taxon>
        <taxon>Paenibacillus</taxon>
    </lineage>
</organism>
<dbReference type="InterPro" id="IPR000515">
    <property type="entry name" value="MetI-like"/>
</dbReference>
<dbReference type="InterPro" id="IPR035906">
    <property type="entry name" value="MetI-like_sf"/>
</dbReference>
<dbReference type="Gene3D" id="1.10.3720.10">
    <property type="entry name" value="MetI-like"/>
    <property type="match status" value="1"/>
</dbReference>
<feature type="domain" description="ABC transmembrane type-1" evidence="8">
    <location>
        <begin position="75"/>
        <end position="276"/>
    </location>
</feature>
<feature type="transmembrane region" description="Helical" evidence="7">
    <location>
        <begin position="183"/>
        <end position="205"/>
    </location>
</feature>
<keyword evidence="5 7" id="KW-1133">Transmembrane helix</keyword>
<dbReference type="RefSeq" id="WP_108995600.1">
    <property type="nucleotide sequence ID" value="NZ_BDQX01000390.1"/>
</dbReference>
<dbReference type="PANTHER" id="PTHR43744:SF9">
    <property type="entry name" value="POLYGALACTURONAN_RHAMNOGALACTURONAN TRANSPORT SYSTEM PERMEASE PROTEIN YTCP"/>
    <property type="match status" value="1"/>
</dbReference>
<sequence>MNSIRNRSDRWFDAVNNALIVVVGLICLLPFLHVLAKSFSDQASVMGNKITFYPIGMHLEAFRFVFAHTRFFEALQVTLLVTIIGTALSLTITILAAYPLSKPEFKGRKPILLLYVFSMLFYGGIIPGYILMKELGLLNTIWAMIVPLLVVPFNLFVCKTFFEGIPESIEESAKIDGATNLRILRSIVLPISLPVIATLGIFYAVGYWNNYFHPLIYISSVDLKPLQLFLYETIANTEELLQEQPDTVRLSMAPEGFRAATVISSIVPILLVYPFLQRYFVTGMTLGSVKG</sequence>
<feature type="transmembrane region" description="Helical" evidence="7">
    <location>
        <begin position="112"/>
        <end position="130"/>
    </location>
</feature>
<dbReference type="GO" id="GO:0055085">
    <property type="term" value="P:transmembrane transport"/>
    <property type="evidence" value="ECO:0007669"/>
    <property type="project" value="InterPro"/>
</dbReference>
<feature type="transmembrane region" description="Helical" evidence="7">
    <location>
        <begin position="74"/>
        <end position="100"/>
    </location>
</feature>
<keyword evidence="2 7" id="KW-0813">Transport</keyword>
<evidence type="ECO:0000256" key="3">
    <source>
        <dbReference type="ARBA" id="ARBA00022475"/>
    </source>
</evidence>
<keyword evidence="6 7" id="KW-0472">Membrane</keyword>
<dbReference type="GO" id="GO:0005886">
    <property type="term" value="C:plasma membrane"/>
    <property type="evidence" value="ECO:0007669"/>
    <property type="project" value="UniProtKB-SubCell"/>
</dbReference>
<feature type="transmembrane region" description="Helical" evidence="7">
    <location>
        <begin position="12"/>
        <end position="36"/>
    </location>
</feature>
<evidence type="ECO:0000256" key="6">
    <source>
        <dbReference type="ARBA" id="ARBA00023136"/>
    </source>
</evidence>
<comment type="similarity">
    <text evidence="7">Belongs to the binding-protein-dependent transport system permease family.</text>
</comment>
<comment type="caution">
    <text evidence="9">The sequence shown here is derived from an EMBL/GenBank/DDBJ whole genome shotgun (WGS) entry which is preliminary data.</text>
</comment>
<gene>
    <name evidence="9" type="ORF">PAT3040_06055</name>
</gene>
<evidence type="ECO:0000256" key="1">
    <source>
        <dbReference type="ARBA" id="ARBA00004651"/>
    </source>
</evidence>
<reference evidence="9 10" key="1">
    <citation type="submission" date="2017-08" db="EMBL/GenBank/DDBJ databases">
        <title>Substantial Increase in Enzyme Production by Combined Drug-Resistance Mutations in Paenibacillus agaridevorans.</title>
        <authorList>
            <person name="Tanaka Y."/>
            <person name="Funane K."/>
            <person name="Hosaka T."/>
            <person name="Shiwa Y."/>
            <person name="Fujita N."/>
            <person name="Miyazaki T."/>
            <person name="Yoshikawa H."/>
            <person name="Murakami K."/>
            <person name="Kasahara K."/>
            <person name="Inaoka T."/>
            <person name="Hiraga Y."/>
            <person name="Ochi K."/>
        </authorList>
    </citation>
    <scope>NUCLEOTIDE SEQUENCE [LARGE SCALE GENOMIC DNA]</scope>
    <source>
        <strain evidence="9 10">T-3040</strain>
    </source>
</reference>
<dbReference type="PROSITE" id="PS50928">
    <property type="entry name" value="ABC_TM1"/>
    <property type="match status" value="1"/>
</dbReference>
<protein>
    <submittedName>
        <fullName evidence="9">Sugar ABC transporter permease</fullName>
    </submittedName>
</protein>
<name>A0A2R5EX75_9BACL</name>
<keyword evidence="3" id="KW-1003">Cell membrane</keyword>
<evidence type="ECO:0000256" key="5">
    <source>
        <dbReference type="ARBA" id="ARBA00022989"/>
    </source>
</evidence>
<accession>A0A2R5EX75</accession>
<dbReference type="EMBL" id="BDQX01000390">
    <property type="protein sequence ID" value="GBG11260.1"/>
    <property type="molecule type" value="Genomic_DNA"/>
</dbReference>
<keyword evidence="4 7" id="KW-0812">Transmembrane</keyword>